<dbReference type="Proteomes" id="UP000051181">
    <property type="component" value="Unassembled WGS sequence"/>
</dbReference>
<proteinExistence type="inferred from homology"/>
<evidence type="ECO:0000256" key="1">
    <source>
        <dbReference type="ARBA" id="ARBA00006479"/>
    </source>
</evidence>
<keyword evidence="2" id="KW-0808">Transferase</keyword>
<dbReference type="SUPFAM" id="SSF53067">
    <property type="entry name" value="Actin-like ATPase domain"/>
    <property type="match status" value="1"/>
</dbReference>
<dbReference type="CDD" id="cd24152">
    <property type="entry name" value="ASKHA_NBD_ROK-like"/>
    <property type="match status" value="1"/>
</dbReference>
<evidence type="ECO:0000313" key="3">
    <source>
        <dbReference type="Proteomes" id="UP000051181"/>
    </source>
</evidence>
<gene>
    <name evidence="2" type="ORF">FD22_GL001015</name>
</gene>
<dbReference type="Pfam" id="PF00480">
    <property type="entry name" value="ROK"/>
    <property type="match status" value="1"/>
</dbReference>
<dbReference type="GeneID" id="65917220"/>
<keyword evidence="2" id="KW-0418">Kinase</keyword>
<dbReference type="PANTHER" id="PTHR18964:SF170">
    <property type="entry name" value="SUGAR KINASE"/>
    <property type="match status" value="1"/>
</dbReference>
<sequence>MKKILVFDIGGTNLKYTIMTPQRALLVKGSVATPTAGLPQFIAMLQKIIGQYAQEIAGIAISLPGQVDLLTQQVHFGGTLPFLDGVNFAEQLQTTLPIALENDGKAATLAELWCGALAQQNSGAVVVLGTAVGGGIVLNRQLIYGSHQQAGEFSFMQSDPGTTMQSTFGDQSSAVQMIKAAAQKLDLVDETNGLQVFQAINAHDSRVWPLFKQFCRSVALMIHNVQTIIDGDCYVIGGGISAQPIVGATINAEFDQLRQDNAVFAATLSRPKIVTSQFHNDANLYGALYHFIMAYDKEEQNVQTTTNKRVSN</sequence>
<accession>A0A0R1F9J4</accession>
<dbReference type="PATRIC" id="fig|913848.6.peg.1047"/>
<dbReference type="RefSeq" id="WP_010011138.1">
    <property type="nucleotide sequence ID" value="NZ_AZCN01000026.1"/>
</dbReference>
<name>A0A0R1F9J4_9LACO</name>
<organism evidence="2 3">
    <name type="scientific">Loigolactobacillus coryniformis subsp. coryniformis KCTC 3167 = DSM 20001</name>
    <dbReference type="NCBI Taxonomy" id="913848"/>
    <lineage>
        <taxon>Bacteria</taxon>
        <taxon>Bacillati</taxon>
        <taxon>Bacillota</taxon>
        <taxon>Bacilli</taxon>
        <taxon>Lactobacillales</taxon>
        <taxon>Lactobacillaceae</taxon>
        <taxon>Loigolactobacillus</taxon>
    </lineage>
</organism>
<comment type="similarity">
    <text evidence="1">Belongs to the ROK (NagC/XylR) family.</text>
</comment>
<dbReference type="PANTHER" id="PTHR18964">
    <property type="entry name" value="ROK (REPRESSOR, ORF, KINASE) FAMILY"/>
    <property type="match status" value="1"/>
</dbReference>
<reference evidence="2 3" key="1">
    <citation type="journal article" date="2015" name="Genome Announc.">
        <title>Expanding the biotechnology potential of lactobacilli through comparative genomics of 213 strains and associated genera.</title>
        <authorList>
            <person name="Sun Z."/>
            <person name="Harris H.M."/>
            <person name="McCann A."/>
            <person name="Guo C."/>
            <person name="Argimon S."/>
            <person name="Zhang W."/>
            <person name="Yang X."/>
            <person name="Jeffery I.B."/>
            <person name="Cooney J.C."/>
            <person name="Kagawa T.F."/>
            <person name="Liu W."/>
            <person name="Song Y."/>
            <person name="Salvetti E."/>
            <person name="Wrobel A."/>
            <person name="Rasinkangas P."/>
            <person name="Parkhill J."/>
            <person name="Rea M.C."/>
            <person name="O'Sullivan O."/>
            <person name="Ritari J."/>
            <person name="Douillard F.P."/>
            <person name="Paul Ross R."/>
            <person name="Yang R."/>
            <person name="Briner A.E."/>
            <person name="Felis G.E."/>
            <person name="de Vos W.M."/>
            <person name="Barrangou R."/>
            <person name="Klaenhammer T.R."/>
            <person name="Caufield P.W."/>
            <person name="Cui Y."/>
            <person name="Zhang H."/>
            <person name="O'Toole P.W."/>
        </authorList>
    </citation>
    <scope>NUCLEOTIDE SEQUENCE [LARGE SCALE GENOMIC DNA]</scope>
    <source>
        <strain evidence="2 3">DSM 20001</strain>
    </source>
</reference>
<dbReference type="eggNOG" id="COG1940">
    <property type="taxonomic scope" value="Bacteria"/>
</dbReference>
<evidence type="ECO:0000313" key="2">
    <source>
        <dbReference type="EMBL" id="KRK17043.1"/>
    </source>
</evidence>
<protein>
    <submittedName>
        <fullName evidence="2">Transcriptional regulator sugar kinase</fullName>
    </submittedName>
</protein>
<dbReference type="InterPro" id="IPR000600">
    <property type="entry name" value="ROK"/>
</dbReference>
<dbReference type="Gene3D" id="3.30.420.40">
    <property type="match status" value="2"/>
</dbReference>
<dbReference type="EMBL" id="AZCN01000026">
    <property type="protein sequence ID" value="KRK17043.1"/>
    <property type="molecule type" value="Genomic_DNA"/>
</dbReference>
<dbReference type="AlphaFoldDB" id="A0A0R1F9J4"/>
<comment type="caution">
    <text evidence="2">The sequence shown here is derived from an EMBL/GenBank/DDBJ whole genome shotgun (WGS) entry which is preliminary data.</text>
</comment>
<dbReference type="InterPro" id="IPR043129">
    <property type="entry name" value="ATPase_NBD"/>
</dbReference>
<dbReference type="GO" id="GO:0016301">
    <property type="term" value="F:kinase activity"/>
    <property type="evidence" value="ECO:0007669"/>
    <property type="project" value="UniProtKB-KW"/>
</dbReference>